<reference evidence="1 2" key="1">
    <citation type="submission" date="2018-01" db="EMBL/GenBank/DDBJ databases">
        <authorList>
            <person name="Gaut B.S."/>
            <person name="Morton B.R."/>
            <person name="Clegg M.T."/>
            <person name="Duvall M.R."/>
        </authorList>
    </citation>
    <scope>NUCLEOTIDE SEQUENCE [LARGE SCALE GENOMIC DNA]</scope>
    <source>
        <strain evidence="1">GP69</strain>
    </source>
</reference>
<dbReference type="Pfam" id="PF20476">
    <property type="entry name" value="DUF6718"/>
    <property type="match status" value="1"/>
</dbReference>
<sequence length="74" mass="8500">MCYLIAKEFDKKGCIAVKTRHGKALADFTEKLQKQMGENGVQLITISRPSAYGEYEPYEIMESKEKFQEHVLSL</sequence>
<dbReference type="RefSeq" id="WP_103240561.1">
    <property type="nucleotide sequence ID" value="NZ_JANJZD010000017.1"/>
</dbReference>
<dbReference type="Proteomes" id="UP000236311">
    <property type="component" value="Unassembled WGS sequence"/>
</dbReference>
<dbReference type="EMBL" id="OFSM01000017">
    <property type="protein sequence ID" value="SOY30525.1"/>
    <property type="molecule type" value="Genomic_DNA"/>
</dbReference>
<name>A0A2K4ZJ73_9FIRM</name>
<protein>
    <submittedName>
        <fullName evidence="1">Uncharacterized protein</fullName>
    </submittedName>
</protein>
<gene>
    <name evidence="1" type="ORF">AMURIS_03256</name>
</gene>
<evidence type="ECO:0000313" key="1">
    <source>
        <dbReference type="EMBL" id="SOY30525.1"/>
    </source>
</evidence>
<keyword evidence="2" id="KW-1185">Reference proteome</keyword>
<dbReference type="OrthoDB" id="2054140at2"/>
<dbReference type="AlphaFoldDB" id="A0A2K4ZJ73"/>
<accession>A0A2K4ZJ73</accession>
<proteinExistence type="predicted"/>
<dbReference type="InterPro" id="IPR046564">
    <property type="entry name" value="DUF6718"/>
</dbReference>
<organism evidence="1 2">
    <name type="scientific">Acetatifactor muris</name>
    <dbReference type="NCBI Taxonomy" id="879566"/>
    <lineage>
        <taxon>Bacteria</taxon>
        <taxon>Bacillati</taxon>
        <taxon>Bacillota</taxon>
        <taxon>Clostridia</taxon>
        <taxon>Lachnospirales</taxon>
        <taxon>Lachnospiraceae</taxon>
        <taxon>Acetatifactor</taxon>
    </lineage>
</organism>
<evidence type="ECO:0000313" key="2">
    <source>
        <dbReference type="Proteomes" id="UP000236311"/>
    </source>
</evidence>